<sequence length="321" mass="37274">MFVSNQRNLNLPKEISIVKNNVEVVENFKLLGVAIDKKLTFPKYVAELRTSINKRLYSIKRLFYLSHKRALQKLANTYYNCVHKLLHIKMSGTTVDDFNKLNNELGKYDLECYQHRPIKRISRFIFKIFNNNNSPVRLKMSLTKNCENKTVSYNLMNNDQFFIPSKEDYLFSLDSNLPLLIVGDLNEDLLSEKGKDLKQFMEFYDLKNCITKPTRIKESSSGANFKLTKSLIDVCLHNSIDDFGITLKSDVVGCPFSNHNFICVSLEVQCENLPEEPIYGRNLSSVKVDSIIEELKKVNFEEVLSFVESYRQWGCMKNKIL</sequence>
<reference evidence="1" key="1">
    <citation type="submission" date="2021-02" db="EMBL/GenBank/DDBJ databases">
        <authorList>
            <person name="Nowell W R."/>
        </authorList>
    </citation>
    <scope>NUCLEOTIDE SEQUENCE</scope>
    <source>
        <strain evidence="1">Ploen Becks lab</strain>
    </source>
</reference>
<protein>
    <recommendedName>
        <fullName evidence="3">Endonuclease/exonuclease/phosphatase domain-containing protein</fullName>
    </recommendedName>
</protein>
<name>A0A814G4C7_9BILA</name>
<organism evidence="1 2">
    <name type="scientific">Brachionus calyciflorus</name>
    <dbReference type="NCBI Taxonomy" id="104777"/>
    <lineage>
        <taxon>Eukaryota</taxon>
        <taxon>Metazoa</taxon>
        <taxon>Spiralia</taxon>
        <taxon>Gnathifera</taxon>
        <taxon>Rotifera</taxon>
        <taxon>Eurotatoria</taxon>
        <taxon>Monogononta</taxon>
        <taxon>Pseudotrocha</taxon>
        <taxon>Ploima</taxon>
        <taxon>Brachionidae</taxon>
        <taxon>Brachionus</taxon>
    </lineage>
</organism>
<dbReference type="AlphaFoldDB" id="A0A814G4C7"/>
<accession>A0A814G4C7</accession>
<dbReference type="OrthoDB" id="5953030at2759"/>
<keyword evidence="2" id="KW-1185">Reference proteome</keyword>
<dbReference type="EMBL" id="CAJNOC010003682">
    <property type="protein sequence ID" value="CAF0993411.1"/>
    <property type="molecule type" value="Genomic_DNA"/>
</dbReference>
<comment type="caution">
    <text evidence="1">The sequence shown here is derived from an EMBL/GenBank/DDBJ whole genome shotgun (WGS) entry which is preliminary data.</text>
</comment>
<proteinExistence type="predicted"/>
<evidence type="ECO:0000313" key="1">
    <source>
        <dbReference type="EMBL" id="CAF0993411.1"/>
    </source>
</evidence>
<evidence type="ECO:0008006" key="3">
    <source>
        <dbReference type="Google" id="ProtNLM"/>
    </source>
</evidence>
<evidence type="ECO:0000313" key="2">
    <source>
        <dbReference type="Proteomes" id="UP000663879"/>
    </source>
</evidence>
<dbReference type="Proteomes" id="UP000663879">
    <property type="component" value="Unassembled WGS sequence"/>
</dbReference>
<gene>
    <name evidence="1" type="ORF">OXX778_LOCUS16033</name>
</gene>